<dbReference type="OMA" id="RYNKATI"/>
<reference evidence="1" key="1">
    <citation type="submission" date="2021-01" db="EMBL/GenBank/DDBJ databases">
        <authorList>
            <consortium name="Genoscope - CEA"/>
            <person name="William W."/>
        </authorList>
    </citation>
    <scope>NUCLEOTIDE SEQUENCE</scope>
</reference>
<comment type="caution">
    <text evidence="1">The sequence shown here is derived from an EMBL/GenBank/DDBJ whole genome shotgun (WGS) entry which is preliminary data.</text>
</comment>
<accession>A0A8S1NZ30</accession>
<evidence type="ECO:0000313" key="1">
    <source>
        <dbReference type="EMBL" id="CAD8092754.1"/>
    </source>
</evidence>
<dbReference type="EMBL" id="CAJJDM010000094">
    <property type="protein sequence ID" value="CAD8092754.1"/>
    <property type="molecule type" value="Genomic_DNA"/>
</dbReference>
<sequence>MKILDQIKQEVEHQMQVKYGKSISKRYNKATITLRWILIYMVLVLNKTIKQSSELLGINYTAAKNIYRQYKNIQLNQNIQRRAGVSSIENYNWKKFQVKVICQNTQTHTYTLDQYIKK</sequence>
<name>A0A8S1NZ30_PARPR</name>
<gene>
    <name evidence="1" type="ORF">PPRIM_AZ9-3.1.T0910111</name>
</gene>
<proteinExistence type="predicted"/>
<protein>
    <submittedName>
        <fullName evidence="1">Uncharacterized protein</fullName>
    </submittedName>
</protein>
<evidence type="ECO:0000313" key="2">
    <source>
        <dbReference type="Proteomes" id="UP000688137"/>
    </source>
</evidence>
<keyword evidence="2" id="KW-1185">Reference proteome</keyword>
<dbReference type="Proteomes" id="UP000688137">
    <property type="component" value="Unassembled WGS sequence"/>
</dbReference>
<dbReference type="AlphaFoldDB" id="A0A8S1NZ30"/>
<organism evidence="1 2">
    <name type="scientific">Paramecium primaurelia</name>
    <dbReference type="NCBI Taxonomy" id="5886"/>
    <lineage>
        <taxon>Eukaryota</taxon>
        <taxon>Sar</taxon>
        <taxon>Alveolata</taxon>
        <taxon>Ciliophora</taxon>
        <taxon>Intramacronucleata</taxon>
        <taxon>Oligohymenophorea</taxon>
        <taxon>Peniculida</taxon>
        <taxon>Parameciidae</taxon>
        <taxon>Paramecium</taxon>
    </lineage>
</organism>